<gene>
    <name evidence="9" type="primary">P4H3</name>
    <name evidence="9" type="ORF">CTA1_3094</name>
</gene>
<dbReference type="InterPro" id="IPR006620">
    <property type="entry name" value="Pro_4_hyd_alph"/>
</dbReference>
<dbReference type="InterPro" id="IPR045054">
    <property type="entry name" value="P4HA-like"/>
</dbReference>
<evidence type="ECO:0000256" key="7">
    <source>
        <dbReference type="SAM" id="Phobius"/>
    </source>
</evidence>
<keyword evidence="7" id="KW-0472">Membrane</keyword>
<dbReference type="Pfam" id="PF13640">
    <property type="entry name" value="2OG-FeII_Oxy_3"/>
    <property type="match status" value="1"/>
</dbReference>
<dbReference type="EMBL" id="PJEX01000247">
    <property type="protein sequence ID" value="TKW52304.1"/>
    <property type="molecule type" value="Genomic_DNA"/>
</dbReference>
<evidence type="ECO:0000256" key="4">
    <source>
        <dbReference type="ARBA" id="ARBA00023002"/>
    </source>
</evidence>
<evidence type="ECO:0000256" key="6">
    <source>
        <dbReference type="SAM" id="MobiDB-lite"/>
    </source>
</evidence>
<sequence>MNTEQAKKDDVGGRKSGYGNLSTILVAIVAVLFAVYSASGLSLFSVPKTRLTTTIVSYDPLIIYLENFLSANEVEYLKRVAQGKYVPSKVVDENNEKLDKTLFTRRSSSAILPRQDNVVKSVIARAAQFQGFAPTNHFENIQATKYVSGQEYMPHYDVLSTKPPPPHGEEDDGSENATERLSTMFVILEDSCGTHCGTQFPQIAIDWASEDPGWCEFVDCMERRLTFPPRAGNAIFWKNLREDGSLHEDTLHAGLPLQHGAKVGLNIWMRNGLYPSVSS</sequence>
<evidence type="ECO:0000256" key="2">
    <source>
        <dbReference type="ARBA" id="ARBA00022723"/>
    </source>
</evidence>
<dbReference type="PANTHER" id="PTHR10869">
    <property type="entry name" value="PROLYL 4-HYDROXYLASE ALPHA SUBUNIT"/>
    <property type="match status" value="1"/>
</dbReference>
<name>A0A4U6XAD9_9PEZI</name>
<dbReference type="OrthoDB" id="420380at2759"/>
<dbReference type="GO" id="GO:0031418">
    <property type="term" value="F:L-ascorbic acid binding"/>
    <property type="evidence" value="ECO:0007669"/>
    <property type="project" value="InterPro"/>
</dbReference>
<dbReference type="STRING" id="1306861.A0A4U6XAD9"/>
<dbReference type="SMART" id="SM00702">
    <property type="entry name" value="P4Hc"/>
    <property type="match status" value="1"/>
</dbReference>
<proteinExistence type="predicted"/>
<dbReference type="GO" id="GO:0005783">
    <property type="term" value="C:endoplasmic reticulum"/>
    <property type="evidence" value="ECO:0007669"/>
    <property type="project" value="TreeGrafter"/>
</dbReference>
<evidence type="ECO:0000259" key="8">
    <source>
        <dbReference type="SMART" id="SM00702"/>
    </source>
</evidence>
<reference evidence="9 10" key="1">
    <citation type="journal article" date="2019" name="PLoS ONE">
        <title>Comparative genome analysis indicates high evolutionary potential of pathogenicity genes in Colletotrichum tanaceti.</title>
        <authorList>
            <person name="Lelwala R.V."/>
            <person name="Korhonen P.K."/>
            <person name="Young N.D."/>
            <person name="Scott J.B."/>
            <person name="Ades P.A."/>
            <person name="Gasser R.B."/>
            <person name="Taylor P.W.J."/>
        </authorList>
    </citation>
    <scope>NUCLEOTIDE SEQUENCE [LARGE SCALE GENOMIC DNA]</scope>
    <source>
        <strain evidence="9">BRIP57314</strain>
    </source>
</reference>
<dbReference type="InterPro" id="IPR044862">
    <property type="entry name" value="Pro_4_hyd_alph_FE2OG_OXY"/>
</dbReference>
<accession>A0A4U6XAD9</accession>
<keyword evidence="2" id="KW-0479">Metal-binding</keyword>
<keyword evidence="3" id="KW-0223">Dioxygenase</keyword>
<evidence type="ECO:0000256" key="3">
    <source>
        <dbReference type="ARBA" id="ARBA00022964"/>
    </source>
</evidence>
<evidence type="ECO:0000256" key="1">
    <source>
        <dbReference type="ARBA" id="ARBA00001961"/>
    </source>
</evidence>
<dbReference type="PANTHER" id="PTHR10869:SF242">
    <property type="entry name" value="PROLYL 4-HYDROXYLASE ALPHA SUBUNIT DOMAIN-CONTAINING PROTEIN"/>
    <property type="match status" value="1"/>
</dbReference>
<feature type="domain" description="Prolyl 4-hydroxylase alpha subunit" evidence="8">
    <location>
        <begin position="60"/>
        <end position="270"/>
    </location>
</feature>
<feature type="region of interest" description="Disordered" evidence="6">
    <location>
        <begin position="156"/>
        <end position="176"/>
    </location>
</feature>
<feature type="transmembrane region" description="Helical" evidence="7">
    <location>
        <begin position="21"/>
        <end position="44"/>
    </location>
</feature>
<keyword evidence="10" id="KW-1185">Reference proteome</keyword>
<keyword evidence="7" id="KW-0812">Transmembrane</keyword>
<evidence type="ECO:0000256" key="5">
    <source>
        <dbReference type="ARBA" id="ARBA00023004"/>
    </source>
</evidence>
<protein>
    <submittedName>
        <fullName evidence="9">Putative prolyl 4-hydroxylase 3</fullName>
    </submittedName>
</protein>
<dbReference type="Proteomes" id="UP000310108">
    <property type="component" value="Unassembled WGS sequence"/>
</dbReference>
<dbReference type="AlphaFoldDB" id="A0A4U6XAD9"/>
<keyword evidence="4" id="KW-0560">Oxidoreductase</keyword>
<dbReference type="Gene3D" id="2.60.120.620">
    <property type="entry name" value="q2cbj1_9rhob like domain"/>
    <property type="match status" value="1"/>
</dbReference>
<evidence type="ECO:0000313" key="10">
    <source>
        <dbReference type="Proteomes" id="UP000310108"/>
    </source>
</evidence>
<comment type="cofactor">
    <cofactor evidence="1">
        <name>L-ascorbate</name>
        <dbReference type="ChEBI" id="CHEBI:38290"/>
    </cofactor>
</comment>
<evidence type="ECO:0000313" key="9">
    <source>
        <dbReference type="EMBL" id="TKW52304.1"/>
    </source>
</evidence>
<keyword evidence="5" id="KW-0408">Iron</keyword>
<keyword evidence="7" id="KW-1133">Transmembrane helix</keyword>
<organism evidence="9 10">
    <name type="scientific">Colletotrichum tanaceti</name>
    <dbReference type="NCBI Taxonomy" id="1306861"/>
    <lineage>
        <taxon>Eukaryota</taxon>
        <taxon>Fungi</taxon>
        <taxon>Dikarya</taxon>
        <taxon>Ascomycota</taxon>
        <taxon>Pezizomycotina</taxon>
        <taxon>Sordariomycetes</taxon>
        <taxon>Hypocreomycetidae</taxon>
        <taxon>Glomerellales</taxon>
        <taxon>Glomerellaceae</taxon>
        <taxon>Colletotrichum</taxon>
        <taxon>Colletotrichum destructivum species complex</taxon>
    </lineage>
</organism>
<dbReference type="GO" id="GO:0004656">
    <property type="term" value="F:procollagen-proline 4-dioxygenase activity"/>
    <property type="evidence" value="ECO:0007669"/>
    <property type="project" value="TreeGrafter"/>
</dbReference>
<dbReference type="GO" id="GO:0005506">
    <property type="term" value="F:iron ion binding"/>
    <property type="evidence" value="ECO:0007669"/>
    <property type="project" value="InterPro"/>
</dbReference>
<comment type="caution">
    <text evidence="9">The sequence shown here is derived from an EMBL/GenBank/DDBJ whole genome shotgun (WGS) entry which is preliminary data.</text>
</comment>